<accession>A0A8S1XWA6</accession>
<keyword evidence="2" id="KW-0472">Membrane</keyword>
<dbReference type="EMBL" id="CAJJDP010000137">
    <property type="protein sequence ID" value="CAD8205839.1"/>
    <property type="molecule type" value="Genomic_DNA"/>
</dbReference>
<keyword evidence="2" id="KW-0812">Transmembrane</keyword>
<sequence length="81" mass="9643">MNFQERNRQQIFQIYEQRQLNRSSKRKKNKKDLDQDTTEIPIKKKVKTEQNATIKALLVIFSPLMMTLVAAVIFQMESEQN</sequence>
<reference evidence="3" key="1">
    <citation type="submission" date="2021-01" db="EMBL/GenBank/DDBJ databases">
        <authorList>
            <consortium name="Genoscope - CEA"/>
            <person name="William W."/>
        </authorList>
    </citation>
    <scope>NUCLEOTIDE SEQUENCE</scope>
</reference>
<keyword evidence="4" id="KW-1185">Reference proteome</keyword>
<keyword evidence="2" id="KW-1133">Transmembrane helix</keyword>
<feature type="region of interest" description="Disordered" evidence="1">
    <location>
        <begin position="18"/>
        <end position="40"/>
    </location>
</feature>
<dbReference type="Proteomes" id="UP000683925">
    <property type="component" value="Unassembled WGS sequence"/>
</dbReference>
<gene>
    <name evidence="3" type="ORF">POCTA_138.1.T1360137</name>
</gene>
<organism evidence="3 4">
    <name type="scientific">Paramecium octaurelia</name>
    <dbReference type="NCBI Taxonomy" id="43137"/>
    <lineage>
        <taxon>Eukaryota</taxon>
        <taxon>Sar</taxon>
        <taxon>Alveolata</taxon>
        <taxon>Ciliophora</taxon>
        <taxon>Intramacronucleata</taxon>
        <taxon>Oligohymenophorea</taxon>
        <taxon>Peniculida</taxon>
        <taxon>Parameciidae</taxon>
        <taxon>Paramecium</taxon>
    </lineage>
</organism>
<comment type="caution">
    <text evidence="3">The sequence shown here is derived from an EMBL/GenBank/DDBJ whole genome shotgun (WGS) entry which is preliminary data.</text>
</comment>
<evidence type="ECO:0000313" key="3">
    <source>
        <dbReference type="EMBL" id="CAD8205839.1"/>
    </source>
</evidence>
<name>A0A8S1XWA6_PAROT</name>
<evidence type="ECO:0000313" key="4">
    <source>
        <dbReference type="Proteomes" id="UP000683925"/>
    </source>
</evidence>
<evidence type="ECO:0000256" key="2">
    <source>
        <dbReference type="SAM" id="Phobius"/>
    </source>
</evidence>
<proteinExistence type="predicted"/>
<feature type="transmembrane region" description="Helical" evidence="2">
    <location>
        <begin position="52"/>
        <end position="74"/>
    </location>
</feature>
<evidence type="ECO:0000256" key="1">
    <source>
        <dbReference type="SAM" id="MobiDB-lite"/>
    </source>
</evidence>
<protein>
    <submittedName>
        <fullName evidence="3">Uncharacterized protein</fullName>
    </submittedName>
</protein>
<dbReference type="AlphaFoldDB" id="A0A8S1XWA6"/>